<dbReference type="AlphaFoldDB" id="A0A4R6WXT9"/>
<keyword evidence="1" id="KW-1133">Transmembrane helix</keyword>
<reference evidence="3 4" key="1">
    <citation type="submission" date="2019-03" db="EMBL/GenBank/DDBJ databases">
        <title>Genomic Encyclopedia of Type Strains, Phase III (KMG-III): the genomes of soil and plant-associated and newly described type strains.</title>
        <authorList>
            <person name="Whitman W."/>
        </authorList>
    </citation>
    <scope>NUCLEOTIDE SEQUENCE [LARGE SCALE GENOMIC DNA]</scope>
    <source>
        <strain evidence="3 4">CGMCC 1.7660</strain>
    </source>
</reference>
<dbReference type="PANTHER" id="PTHR43081:SF1">
    <property type="entry name" value="ADENYLATE CYCLASE, TERMINAL-DIFFERENTIATION SPECIFIC"/>
    <property type="match status" value="1"/>
</dbReference>
<dbReference type="SMART" id="SM00044">
    <property type="entry name" value="CYCc"/>
    <property type="match status" value="1"/>
</dbReference>
<evidence type="ECO:0000313" key="4">
    <source>
        <dbReference type="Proteomes" id="UP000295783"/>
    </source>
</evidence>
<feature type="transmembrane region" description="Helical" evidence="1">
    <location>
        <begin position="155"/>
        <end position="176"/>
    </location>
</feature>
<dbReference type="Proteomes" id="UP000295783">
    <property type="component" value="Unassembled WGS sequence"/>
</dbReference>
<organism evidence="3 4">
    <name type="scientific">Dongia mobilis</name>
    <dbReference type="NCBI Taxonomy" id="578943"/>
    <lineage>
        <taxon>Bacteria</taxon>
        <taxon>Pseudomonadati</taxon>
        <taxon>Pseudomonadota</taxon>
        <taxon>Alphaproteobacteria</taxon>
        <taxon>Rhodospirillales</taxon>
        <taxon>Dongiaceae</taxon>
        <taxon>Dongia</taxon>
    </lineage>
</organism>
<dbReference type="GO" id="GO:0004016">
    <property type="term" value="F:adenylate cyclase activity"/>
    <property type="evidence" value="ECO:0007669"/>
    <property type="project" value="UniProtKB-ARBA"/>
</dbReference>
<dbReference type="Gene3D" id="3.30.70.1230">
    <property type="entry name" value="Nucleotide cyclase"/>
    <property type="match status" value="1"/>
</dbReference>
<dbReference type="RefSeq" id="WP_166645118.1">
    <property type="nucleotide sequence ID" value="NZ_SNYW01000008.1"/>
</dbReference>
<dbReference type="GO" id="GO:0035556">
    <property type="term" value="P:intracellular signal transduction"/>
    <property type="evidence" value="ECO:0007669"/>
    <property type="project" value="InterPro"/>
</dbReference>
<feature type="transmembrane region" description="Helical" evidence="1">
    <location>
        <begin position="68"/>
        <end position="87"/>
    </location>
</feature>
<dbReference type="InterPro" id="IPR001054">
    <property type="entry name" value="A/G_cyclase"/>
</dbReference>
<dbReference type="GO" id="GO:0006171">
    <property type="term" value="P:cAMP biosynthetic process"/>
    <property type="evidence" value="ECO:0007669"/>
    <property type="project" value="TreeGrafter"/>
</dbReference>
<evidence type="ECO:0000259" key="2">
    <source>
        <dbReference type="PROSITE" id="PS50125"/>
    </source>
</evidence>
<proteinExistence type="predicted"/>
<gene>
    <name evidence="3" type="ORF">A8950_2258</name>
</gene>
<protein>
    <submittedName>
        <fullName evidence="3">Adenylate cyclase</fullName>
    </submittedName>
</protein>
<dbReference type="InterPro" id="IPR029787">
    <property type="entry name" value="Nucleotide_cyclase"/>
</dbReference>
<dbReference type="EMBL" id="SNYW01000008">
    <property type="protein sequence ID" value="TDQ82435.1"/>
    <property type="molecule type" value="Genomic_DNA"/>
</dbReference>
<dbReference type="PANTHER" id="PTHR43081">
    <property type="entry name" value="ADENYLATE CYCLASE, TERMINAL-DIFFERENTIATION SPECIFIC-RELATED"/>
    <property type="match status" value="1"/>
</dbReference>
<feature type="domain" description="Guanylate cyclase" evidence="2">
    <location>
        <begin position="281"/>
        <end position="419"/>
    </location>
</feature>
<dbReference type="InterPro" id="IPR050697">
    <property type="entry name" value="Adenylyl/Guanylyl_Cyclase_3/4"/>
</dbReference>
<comment type="caution">
    <text evidence="3">The sequence shown here is derived from an EMBL/GenBank/DDBJ whole genome shotgun (WGS) entry which is preliminary data.</text>
</comment>
<feature type="transmembrane region" description="Helical" evidence="1">
    <location>
        <begin position="99"/>
        <end position="117"/>
    </location>
</feature>
<dbReference type="CDD" id="cd07302">
    <property type="entry name" value="CHD"/>
    <property type="match status" value="1"/>
</dbReference>
<evidence type="ECO:0000256" key="1">
    <source>
        <dbReference type="SAM" id="Phobius"/>
    </source>
</evidence>
<keyword evidence="1" id="KW-0812">Transmembrane</keyword>
<keyword evidence="1" id="KW-0472">Membrane</keyword>
<feature type="transmembrane region" description="Helical" evidence="1">
    <location>
        <begin position="129"/>
        <end position="148"/>
    </location>
</feature>
<feature type="transmembrane region" description="Helical" evidence="1">
    <location>
        <begin position="41"/>
        <end position="62"/>
    </location>
</feature>
<sequence length="473" mass="52059">MKGRSRVQDQTHFGWRQLFSSRTAGDTRLAAAIAAEEQAGLAFAFAARSIAVIVVAAWLPFIVDAPRVFYYLALVGLFFLLGLVPHLTRGWRHADRLRLVFILFDVVLITAAIMMQPPDRIAFDWPVQMRIRFVEFLYLILLLIGSALSYRPGHVIWTGLCIIAVWSAGVFILYHLPDTVRFEESTENLTPAEVLAVILDPRYVGITTLLTQNVLTAIATGLLAASVWRARSLLLRRVRAEVARADLSRYVSPDVADAMLAAQAGRSGAADFGRPQVRHVAVMFADIREFTTLVEKLEPERVLALLRSFHARATAIVFRHGGTLDKYLGDGFMATFGALGNASADARHGEAARQAVLCAIDLHREMDRWCEKRAQRGEIPLALGIGLHFGPAVVGNVGVDQRLEFTVVGDAANVAARIERLTRDFDCRIAVSDSCLAAARALAPDLPAFTDIGPTLLRGRTEPVRLHVWPAVP</sequence>
<keyword evidence="4" id="KW-1185">Reference proteome</keyword>
<dbReference type="SUPFAM" id="SSF55073">
    <property type="entry name" value="Nucleotide cyclase"/>
    <property type="match status" value="1"/>
</dbReference>
<name>A0A4R6WXT9_9PROT</name>
<dbReference type="Pfam" id="PF00211">
    <property type="entry name" value="Guanylate_cyc"/>
    <property type="match status" value="1"/>
</dbReference>
<accession>A0A4R6WXT9</accession>
<evidence type="ECO:0000313" key="3">
    <source>
        <dbReference type="EMBL" id="TDQ82435.1"/>
    </source>
</evidence>
<feature type="transmembrane region" description="Helical" evidence="1">
    <location>
        <begin position="203"/>
        <end position="228"/>
    </location>
</feature>
<dbReference type="PROSITE" id="PS50125">
    <property type="entry name" value="GUANYLATE_CYCLASE_2"/>
    <property type="match status" value="1"/>
</dbReference>